<protein>
    <submittedName>
        <fullName evidence="1">Phosphate-selective porin O and P</fullName>
    </submittedName>
</protein>
<sequence length="493" mass="55063">MKRTKVLVLSAAINSLLGVNSLQPVEAATELDKDAKINALERRILLLEKRLSASESNPAPVDETLHHLDQQVKILQRQGEIDREDTAEAAKKSPTYDVSRNGFKFESADKDFSLQLRGLIQADSRFFQDDKSDATPVTDDTFELRRARLLLLGKLYKNFDYFFQTEFGGGNAQLLDAMISYRLMPELAIRGGRFLVPFGLEHFNGAPFLTFVERSLVENLVPDRDNGIQFYGDISSGLVEYEVGVGNGVKDCCGDAANLDPSDDKEFFGRVFLAPFNRTEVEGLRDLRIGIAATSGDQSGSLASQKFRSAGRQVFFNYDGTVVANGDRYRIAPQLYYSWDSFGLLGEYVLTSQEVKNGAGQAARIDNSAWQIAASYVLTGELHNYLSNYPTWQNGVSVKPYNDFNPFKGKWGAFEVAARYNELNVEDVVFAGFASLDNSARKASSWEVGLNWYLNKHIKAQVDYSQTSFDGGTILRGDRDTESLVQSRLQLFF</sequence>
<proteinExistence type="predicted"/>
<evidence type="ECO:0000313" key="2">
    <source>
        <dbReference type="Proteomes" id="UP000494216"/>
    </source>
</evidence>
<name>A0A8S0XRK2_9GAMM</name>
<gene>
    <name evidence="1" type="ORF">METHB2_180010</name>
</gene>
<accession>A0A8S0XRK2</accession>
<dbReference type="EMBL" id="CADCXN010000045">
    <property type="protein sequence ID" value="CAA9890059.1"/>
    <property type="molecule type" value="Genomic_DNA"/>
</dbReference>
<keyword evidence="2" id="KW-1185">Reference proteome</keyword>
<dbReference type="AlphaFoldDB" id="A0A8S0XRK2"/>
<dbReference type="SUPFAM" id="SSF56935">
    <property type="entry name" value="Porins"/>
    <property type="match status" value="1"/>
</dbReference>
<evidence type="ECO:0000313" key="1">
    <source>
        <dbReference type="EMBL" id="CAA9890059.1"/>
    </source>
</evidence>
<organism evidence="1 2">
    <name type="scientific">Candidatus Methylobacter favarea</name>
    <dbReference type="NCBI Taxonomy" id="2707345"/>
    <lineage>
        <taxon>Bacteria</taxon>
        <taxon>Pseudomonadati</taxon>
        <taxon>Pseudomonadota</taxon>
        <taxon>Gammaproteobacteria</taxon>
        <taxon>Methylococcales</taxon>
        <taxon>Methylococcaceae</taxon>
        <taxon>Methylobacter</taxon>
    </lineage>
</organism>
<dbReference type="InterPro" id="IPR023614">
    <property type="entry name" value="Porin_dom_sf"/>
</dbReference>
<dbReference type="InterPro" id="IPR010870">
    <property type="entry name" value="Porin_O/P"/>
</dbReference>
<dbReference type="RefSeq" id="WP_174625030.1">
    <property type="nucleotide sequence ID" value="NZ_CADCXN010000045.1"/>
</dbReference>
<reference evidence="1 2" key="1">
    <citation type="submission" date="2020-02" db="EMBL/GenBank/DDBJ databases">
        <authorList>
            <person name="Hogendoorn C."/>
        </authorList>
    </citation>
    <scope>NUCLEOTIDE SEQUENCE [LARGE SCALE GENOMIC DNA]</scope>
    <source>
        <strain evidence="1">METHB21</strain>
    </source>
</reference>
<dbReference type="Gene3D" id="2.40.160.10">
    <property type="entry name" value="Porin"/>
    <property type="match status" value="1"/>
</dbReference>
<dbReference type="Proteomes" id="UP000494216">
    <property type="component" value="Unassembled WGS sequence"/>
</dbReference>
<dbReference type="Pfam" id="PF07396">
    <property type="entry name" value="Porin_O_P"/>
    <property type="match status" value="1"/>
</dbReference>
<comment type="caution">
    <text evidence="1">The sequence shown here is derived from an EMBL/GenBank/DDBJ whole genome shotgun (WGS) entry which is preliminary data.</text>
</comment>